<dbReference type="InterPro" id="IPR051002">
    <property type="entry name" value="UBA_autophagy_assoc_protein"/>
</dbReference>
<evidence type="ECO:0000256" key="5">
    <source>
        <dbReference type="ARBA" id="ARBA00022771"/>
    </source>
</evidence>
<evidence type="ECO:0000256" key="8">
    <source>
        <dbReference type="ARBA" id="ARBA00023054"/>
    </source>
</evidence>
<organism evidence="20 21">
    <name type="scientific">Cavia porcellus</name>
    <name type="common">Guinea pig</name>
    <dbReference type="NCBI Taxonomy" id="10141"/>
    <lineage>
        <taxon>Eukaryota</taxon>
        <taxon>Metazoa</taxon>
        <taxon>Chordata</taxon>
        <taxon>Craniata</taxon>
        <taxon>Vertebrata</taxon>
        <taxon>Euteleostomi</taxon>
        <taxon>Mammalia</taxon>
        <taxon>Eutheria</taxon>
        <taxon>Euarchontoglires</taxon>
        <taxon>Glires</taxon>
        <taxon>Rodentia</taxon>
        <taxon>Hystricomorpha</taxon>
        <taxon>Caviidae</taxon>
        <taxon>Cavia</taxon>
    </lineage>
</organism>
<dbReference type="GO" id="GO:0042803">
    <property type="term" value="F:protein homodimerization activity"/>
    <property type="evidence" value="ECO:0007669"/>
    <property type="project" value="Ensembl"/>
</dbReference>
<dbReference type="GO" id="GO:0000421">
    <property type="term" value="C:autophagosome membrane"/>
    <property type="evidence" value="ECO:0007669"/>
    <property type="project" value="UniProtKB-SubCell"/>
</dbReference>
<reference evidence="20" key="3">
    <citation type="submission" date="2025-09" db="UniProtKB">
        <authorList>
            <consortium name="Ensembl"/>
        </authorList>
    </citation>
    <scope>IDENTIFICATION</scope>
    <source>
        <strain evidence="20">2N</strain>
    </source>
</reference>
<evidence type="ECO:0000256" key="7">
    <source>
        <dbReference type="ARBA" id="ARBA00023006"/>
    </source>
</evidence>
<dbReference type="VEuPathDB" id="HostDB:ENSCPOG00000021273"/>
<evidence type="ECO:0000256" key="16">
    <source>
        <dbReference type="PROSITE-ProRule" id="PRU01253"/>
    </source>
</evidence>
<dbReference type="Bgee" id="ENSCPOG00000021273">
    <property type="expression patterns" value="Expressed in thyroid gland and 13 other cell types or tissues"/>
</dbReference>
<keyword evidence="8 17" id="KW-0175">Coiled coil</keyword>
<comment type="similarity">
    <text evidence="13">Belongs to the CALCOCO family.</text>
</comment>
<keyword evidence="3" id="KW-0963">Cytoplasm</keyword>
<dbReference type="InterPro" id="IPR041611">
    <property type="entry name" value="SKICH"/>
</dbReference>
<dbReference type="Gene3D" id="2.60.40.2840">
    <property type="match status" value="1"/>
</dbReference>
<feature type="coiled-coil region" evidence="17">
    <location>
        <begin position="136"/>
        <end position="293"/>
    </location>
</feature>
<keyword evidence="21" id="KW-1185">Reference proteome</keyword>
<evidence type="ECO:0000256" key="18">
    <source>
        <dbReference type="SAM" id="MobiDB-lite"/>
    </source>
</evidence>
<proteinExistence type="inferred from homology"/>
<dbReference type="Proteomes" id="UP000005447">
    <property type="component" value="Unassembled WGS sequence"/>
</dbReference>
<keyword evidence="9" id="KW-0472">Membrane</keyword>
<protein>
    <recommendedName>
        <fullName evidence="14">Calcium-binding and coiled-coil domain-containing protein 2</fullName>
    </recommendedName>
    <alternativeName>
        <fullName evidence="15">Nuclear domain 10 protein NDP52</fullName>
    </alternativeName>
</protein>
<evidence type="ECO:0000256" key="15">
    <source>
        <dbReference type="ARBA" id="ARBA00041519"/>
    </source>
</evidence>
<dbReference type="PANTHER" id="PTHR31915">
    <property type="entry name" value="SKICH DOMAIN-CONTAINING PROTEIN"/>
    <property type="match status" value="1"/>
</dbReference>
<reference evidence="21" key="1">
    <citation type="journal article" date="2011" name="Nature">
        <title>A high-resolution map of human evolutionary constraint using 29 mammals.</title>
        <authorList>
            <person name="Lindblad-Toh K."/>
            <person name="Garber M."/>
            <person name="Zuk O."/>
            <person name="Lin M.F."/>
            <person name="Parker B.J."/>
            <person name="Washietl S."/>
            <person name="Kheradpour P."/>
            <person name="Ernst J."/>
            <person name="Jordan G."/>
            <person name="Mauceli E."/>
            <person name="Ward L.D."/>
            <person name="Lowe C.B."/>
            <person name="Holloway A.K."/>
            <person name="Clamp M."/>
            <person name="Gnerre S."/>
            <person name="Alfoldi J."/>
            <person name="Beal K."/>
            <person name="Chang J."/>
            <person name="Clawson H."/>
            <person name="Cuff J."/>
            <person name="Di Palma F."/>
            <person name="Fitzgerald S."/>
            <person name="Flicek P."/>
            <person name="Guttman M."/>
            <person name="Hubisz M.J."/>
            <person name="Jaffe D.B."/>
            <person name="Jungreis I."/>
            <person name="Kent W.J."/>
            <person name="Kostka D."/>
            <person name="Lara M."/>
            <person name="Martins A.L."/>
            <person name="Massingham T."/>
            <person name="Moltke I."/>
            <person name="Raney B.J."/>
            <person name="Rasmussen M.D."/>
            <person name="Robinson J."/>
            <person name="Stark A."/>
            <person name="Vilella A.J."/>
            <person name="Wen J."/>
            <person name="Xie X."/>
            <person name="Zody M.C."/>
            <person name="Baldwin J."/>
            <person name="Bloom T."/>
            <person name="Chin C.W."/>
            <person name="Heiman D."/>
            <person name="Nicol R."/>
            <person name="Nusbaum C."/>
            <person name="Young S."/>
            <person name="Wilkinson J."/>
            <person name="Worley K.C."/>
            <person name="Kovar C.L."/>
            <person name="Muzny D.M."/>
            <person name="Gibbs R.A."/>
            <person name="Cree A."/>
            <person name="Dihn H.H."/>
            <person name="Fowler G."/>
            <person name="Jhangiani S."/>
            <person name="Joshi V."/>
            <person name="Lee S."/>
            <person name="Lewis L.R."/>
            <person name="Nazareth L.V."/>
            <person name="Okwuonu G."/>
            <person name="Santibanez J."/>
            <person name="Warren W.C."/>
            <person name="Mardis E.R."/>
            <person name="Weinstock G.M."/>
            <person name="Wilson R.K."/>
            <person name="Delehaunty K."/>
            <person name="Dooling D."/>
            <person name="Fronik C."/>
            <person name="Fulton L."/>
            <person name="Fulton B."/>
            <person name="Graves T."/>
            <person name="Minx P."/>
            <person name="Sodergren E."/>
            <person name="Birney E."/>
            <person name="Margulies E.H."/>
            <person name="Herrero J."/>
            <person name="Green E.D."/>
            <person name="Haussler D."/>
            <person name="Siepel A."/>
            <person name="Goldman N."/>
            <person name="Pollard K.S."/>
            <person name="Pedersen J.S."/>
            <person name="Lander E.S."/>
            <person name="Kellis M."/>
        </authorList>
    </citation>
    <scope>NUCLEOTIDE SEQUENCE [LARGE SCALE GENOMIC DNA]</scope>
    <source>
        <strain evidence="21">2N</strain>
    </source>
</reference>
<dbReference type="GO" id="GO:0005856">
    <property type="term" value="C:cytoskeleton"/>
    <property type="evidence" value="ECO:0007669"/>
    <property type="project" value="UniProtKB-SubCell"/>
</dbReference>
<dbReference type="PROSITE" id="PS51905">
    <property type="entry name" value="ZF_UBZ1"/>
    <property type="match status" value="1"/>
</dbReference>
<dbReference type="GeneTree" id="ENSGT00950000183025"/>
<comment type="subcellular location">
    <subcellularLocation>
        <location evidence="1">Cytoplasm</location>
        <location evidence="1">Cytoskeleton</location>
    </subcellularLocation>
    <subcellularLocation>
        <location evidence="2">Cytoplasm</location>
        <location evidence="2">Perinuclear region</location>
    </subcellularLocation>
    <subcellularLocation>
        <location evidence="12">Cytoplasmic vesicle</location>
        <location evidence="12">Autophagosome membrane</location>
        <topology evidence="12">Peripheral membrane protein</topology>
    </subcellularLocation>
</comment>
<evidence type="ECO:0000256" key="9">
    <source>
        <dbReference type="ARBA" id="ARBA00023136"/>
    </source>
</evidence>
<keyword evidence="11" id="KW-0968">Cytoplasmic vesicle</keyword>
<keyword evidence="6" id="KW-0862">Zinc</keyword>
<dbReference type="GO" id="GO:0016605">
    <property type="term" value="C:PML body"/>
    <property type="evidence" value="ECO:0007669"/>
    <property type="project" value="Ensembl"/>
</dbReference>
<evidence type="ECO:0000256" key="6">
    <source>
        <dbReference type="ARBA" id="ARBA00022833"/>
    </source>
</evidence>
<dbReference type="GO" id="GO:0034341">
    <property type="term" value="P:response to type II interferon"/>
    <property type="evidence" value="ECO:0007669"/>
    <property type="project" value="Ensembl"/>
</dbReference>
<dbReference type="GO" id="GO:0008270">
    <property type="term" value="F:zinc ion binding"/>
    <property type="evidence" value="ECO:0007669"/>
    <property type="project" value="UniProtKB-KW"/>
</dbReference>
<evidence type="ECO:0000256" key="17">
    <source>
        <dbReference type="SAM" id="Coils"/>
    </source>
</evidence>
<reference evidence="20" key="2">
    <citation type="submission" date="2025-08" db="UniProtKB">
        <authorList>
            <consortium name="Ensembl"/>
        </authorList>
    </citation>
    <scope>IDENTIFICATION</scope>
    <source>
        <strain evidence="20">2N</strain>
    </source>
</reference>
<dbReference type="FunFam" id="2.60.40.2840:FF:000002">
    <property type="entry name" value="Tax1-binding protein 1 isoform 2"/>
    <property type="match status" value="1"/>
</dbReference>
<gene>
    <name evidence="20" type="primary">CALCOCO2</name>
</gene>
<evidence type="ECO:0000256" key="12">
    <source>
        <dbReference type="ARBA" id="ARBA00037854"/>
    </source>
</evidence>
<sequence length="443" mass="51080">MEKAEVEDLASAAVLLDRASFSQVVFNSVDKFYVPGADVTCHYVFTQQFSPRRKDWIGIFRVGWKTTREYYTFMWVALPSDTGTDVAKQQEVQFKAYYLPKDDEYYQFCYVDQDGVVRGASVPFQFRPESEDDILVVTTKVKVEETEEHNQQLLQENQELKARCARLEEQSSAAQAELRQKQEELEALQGITKKLEQEAEAQKAHWDVEQLQLKEQDQKMRSENEQLGARVVELQSQLLNQERAMEKLIREDQEKTEQLQRLTKGNDQLRLSLTEQREQQRKLEQMVEEMKLRETAAVKTQADLMDENLDLSRRLGESKILCDHLRAEKEQMERGNELLQKENSRLLSYMGLDSDSVLPQVPASSWEGAPQKPVLIYGNPYSGIQESPTSGLLSAENPLRSPQQHAVEPPQALDPELTCPLCERVFPASELQVFEDHVYCHSL</sequence>
<dbReference type="GO" id="GO:0098792">
    <property type="term" value="P:xenophagy"/>
    <property type="evidence" value="ECO:0007669"/>
    <property type="project" value="Ensembl"/>
</dbReference>
<dbReference type="GO" id="GO:0005829">
    <property type="term" value="C:cytosol"/>
    <property type="evidence" value="ECO:0007669"/>
    <property type="project" value="Ensembl"/>
</dbReference>
<dbReference type="OMA" id="PFCFRNP"/>
<keyword evidence="7" id="KW-0072">Autophagy</keyword>
<evidence type="ECO:0000256" key="1">
    <source>
        <dbReference type="ARBA" id="ARBA00004245"/>
    </source>
</evidence>
<accession>H0W4H4</accession>
<dbReference type="GO" id="GO:1901098">
    <property type="term" value="P:positive regulation of autophagosome maturation"/>
    <property type="evidence" value="ECO:0007669"/>
    <property type="project" value="Ensembl"/>
</dbReference>
<dbReference type="eggNOG" id="ENOG502QT1M">
    <property type="taxonomic scope" value="Eukaryota"/>
</dbReference>
<dbReference type="InterPro" id="IPR041641">
    <property type="entry name" value="CALCOCO1/2_Zn_UBZ1"/>
</dbReference>
<dbReference type="AlphaFoldDB" id="H0W4H4"/>
<dbReference type="InParanoid" id="H0W4H4"/>
<dbReference type="HOGENOM" id="CLU_021315_0_0_1"/>
<dbReference type="EMBL" id="AAKN02042353">
    <property type="status" value="NOT_ANNOTATED_CDS"/>
    <property type="molecule type" value="Genomic_DNA"/>
</dbReference>
<evidence type="ECO:0000256" key="13">
    <source>
        <dbReference type="ARBA" id="ARBA00037963"/>
    </source>
</evidence>
<dbReference type="GO" id="GO:0031410">
    <property type="term" value="C:cytoplasmic vesicle"/>
    <property type="evidence" value="ECO:0007669"/>
    <property type="project" value="UniProtKB-KW"/>
</dbReference>
<evidence type="ECO:0000256" key="4">
    <source>
        <dbReference type="ARBA" id="ARBA00022723"/>
    </source>
</evidence>
<name>H0W4H4_CAVPO</name>
<feature type="region of interest" description="Disordered" evidence="18">
    <location>
        <begin position="387"/>
        <end position="413"/>
    </location>
</feature>
<keyword evidence="5 16" id="KW-0863">Zinc-finger</keyword>
<evidence type="ECO:0000256" key="10">
    <source>
        <dbReference type="ARBA" id="ARBA00023212"/>
    </source>
</evidence>
<evidence type="ECO:0000259" key="19">
    <source>
        <dbReference type="PROSITE" id="PS51905"/>
    </source>
</evidence>
<keyword evidence="10" id="KW-0206">Cytoskeleton</keyword>
<dbReference type="STRING" id="10141.ENSCPOP00000017875"/>
<dbReference type="Ensembl" id="ENSCPOT00000021236.2">
    <property type="protein sequence ID" value="ENSCPOP00000017875.1"/>
    <property type="gene ID" value="ENSCPOG00000021273.2"/>
</dbReference>
<dbReference type="CDD" id="cd21968">
    <property type="entry name" value="Zn-C2H2_CALCOCO2"/>
    <property type="match status" value="1"/>
</dbReference>
<keyword evidence="4" id="KW-0479">Metal-binding</keyword>
<evidence type="ECO:0000313" key="21">
    <source>
        <dbReference type="Proteomes" id="UP000005447"/>
    </source>
</evidence>
<dbReference type="PANTHER" id="PTHR31915:SF4">
    <property type="entry name" value="CALCIUM-BINDING AND COILED-COIL DOMAIN-CONTAINING PROTEIN 2"/>
    <property type="match status" value="1"/>
</dbReference>
<feature type="domain" description="UBZ1-type" evidence="19">
    <location>
        <begin position="416"/>
        <end position="441"/>
    </location>
</feature>
<dbReference type="Pfam" id="PF17751">
    <property type="entry name" value="SKICH"/>
    <property type="match status" value="1"/>
</dbReference>
<evidence type="ECO:0000256" key="11">
    <source>
        <dbReference type="ARBA" id="ARBA00023329"/>
    </source>
</evidence>
<dbReference type="GO" id="GO:0048471">
    <property type="term" value="C:perinuclear region of cytoplasm"/>
    <property type="evidence" value="ECO:0007669"/>
    <property type="project" value="UniProtKB-SubCell"/>
</dbReference>
<evidence type="ECO:0000313" key="20">
    <source>
        <dbReference type="Ensembl" id="ENSCPOP00000017875.1"/>
    </source>
</evidence>
<evidence type="ECO:0000256" key="14">
    <source>
        <dbReference type="ARBA" id="ARBA00040931"/>
    </source>
</evidence>
<evidence type="ECO:0000256" key="3">
    <source>
        <dbReference type="ARBA" id="ARBA00022490"/>
    </source>
</evidence>
<evidence type="ECO:0000256" key="2">
    <source>
        <dbReference type="ARBA" id="ARBA00004556"/>
    </source>
</evidence>